<reference evidence="9 10" key="1">
    <citation type="submission" date="2014-12" db="EMBL/GenBank/DDBJ databases">
        <title>Draft genome sequence of Paenibacillus kamchatkensis strain B-2647.</title>
        <authorList>
            <person name="Karlyshev A.V."/>
            <person name="Kudryashova E.B."/>
        </authorList>
    </citation>
    <scope>NUCLEOTIDE SEQUENCE [LARGE SCALE GENOMIC DNA]</scope>
    <source>
        <strain evidence="9 10">VKM B-2647</strain>
    </source>
</reference>
<name>A0ABR5AM07_9BACL</name>
<evidence type="ECO:0008006" key="11">
    <source>
        <dbReference type="Google" id="ProtNLM"/>
    </source>
</evidence>
<evidence type="ECO:0000256" key="7">
    <source>
        <dbReference type="ARBA" id="ARBA00023136"/>
    </source>
</evidence>
<evidence type="ECO:0000256" key="4">
    <source>
        <dbReference type="ARBA" id="ARBA00022692"/>
    </source>
</evidence>
<keyword evidence="7 8" id="KW-0472">Membrane</keyword>
<evidence type="ECO:0000256" key="5">
    <source>
        <dbReference type="ARBA" id="ARBA00022801"/>
    </source>
</evidence>
<keyword evidence="2" id="KW-0673">Quorum sensing</keyword>
<comment type="caution">
    <text evidence="9">The sequence shown here is derived from an EMBL/GenBank/DDBJ whole genome shotgun (WGS) entry which is preliminary data.</text>
</comment>
<keyword evidence="4 8" id="KW-0812">Transmembrane</keyword>
<evidence type="ECO:0000256" key="1">
    <source>
        <dbReference type="ARBA" id="ARBA00022475"/>
    </source>
</evidence>
<dbReference type="SMART" id="SM00793">
    <property type="entry name" value="AgrB"/>
    <property type="match status" value="1"/>
</dbReference>
<keyword evidence="10" id="KW-1185">Reference proteome</keyword>
<evidence type="ECO:0000256" key="2">
    <source>
        <dbReference type="ARBA" id="ARBA00022654"/>
    </source>
</evidence>
<feature type="transmembrane region" description="Helical" evidence="8">
    <location>
        <begin position="76"/>
        <end position="94"/>
    </location>
</feature>
<protein>
    <recommendedName>
        <fullName evidence="11">Accessory regulator AgrB</fullName>
    </recommendedName>
</protein>
<feature type="transmembrane region" description="Helical" evidence="8">
    <location>
        <begin position="148"/>
        <end position="169"/>
    </location>
</feature>
<evidence type="ECO:0000313" key="9">
    <source>
        <dbReference type="EMBL" id="KIL42046.1"/>
    </source>
</evidence>
<keyword evidence="6 8" id="KW-1133">Transmembrane helix</keyword>
<feature type="transmembrane region" description="Helical" evidence="8">
    <location>
        <begin position="26"/>
        <end position="47"/>
    </location>
</feature>
<dbReference type="RefSeq" id="WP_041045299.1">
    <property type="nucleotide sequence ID" value="NZ_JXAK01000003.1"/>
</dbReference>
<dbReference type="EMBL" id="JXAK01000003">
    <property type="protein sequence ID" value="KIL42046.1"/>
    <property type="molecule type" value="Genomic_DNA"/>
</dbReference>
<feature type="transmembrane region" description="Helical" evidence="8">
    <location>
        <begin position="101"/>
        <end position="122"/>
    </location>
</feature>
<dbReference type="InterPro" id="IPR006741">
    <property type="entry name" value="AgrB"/>
</dbReference>
<dbReference type="Pfam" id="PF04647">
    <property type="entry name" value="AgrB"/>
    <property type="match status" value="1"/>
</dbReference>
<organism evidence="9 10">
    <name type="scientific">Gordoniibacillus kamchatkensis</name>
    <dbReference type="NCBI Taxonomy" id="1590651"/>
    <lineage>
        <taxon>Bacteria</taxon>
        <taxon>Bacillati</taxon>
        <taxon>Bacillota</taxon>
        <taxon>Bacilli</taxon>
        <taxon>Bacillales</taxon>
        <taxon>Paenibacillaceae</taxon>
        <taxon>Gordoniibacillus</taxon>
    </lineage>
</organism>
<evidence type="ECO:0000256" key="6">
    <source>
        <dbReference type="ARBA" id="ARBA00022989"/>
    </source>
</evidence>
<keyword evidence="1" id="KW-1003">Cell membrane</keyword>
<keyword evidence="5" id="KW-0378">Hydrolase</keyword>
<sequence>MIENAAHWLAARIKRANPEETTSVEIMRFSLIILINAISIFLFSSLVGFLTGKLVDTLIVFVLMCVLRFLSGGHHLSTPTGCIALSTIVVSLVPHIHITSMLVMVFNGISLLLILFLAPAGLEGHTRVPKEYYPLFKGISALMVLSNFWFRIDLFAIAFFIQALSLIPFRKGGE</sequence>
<evidence type="ECO:0000313" key="10">
    <source>
        <dbReference type="Proteomes" id="UP000031967"/>
    </source>
</evidence>
<gene>
    <name evidence="9" type="ORF">SD70_02345</name>
</gene>
<accession>A0ABR5AM07</accession>
<keyword evidence="3" id="KW-0645">Protease</keyword>
<proteinExistence type="predicted"/>
<dbReference type="Proteomes" id="UP000031967">
    <property type="component" value="Unassembled WGS sequence"/>
</dbReference>
<evidence type="ECO:0000256" key="8">
    <source>
        <dbReference type="SAM" id="Phobius"/>
    </source>
</evidence>
<evidence type="ECO:0000256" key="3">
    <source>
        <dbReference type="ARBA" id="ARBA00022670"/>
    </source>
</evidence>